<keyword evidence="1" id="KW-0812">Transmembrane</keyword>
<feature type="transmembrane region" description="Helical" evidence="1">
    <location>
        <begin position="93"/>
        <end position="113"/>
    </location>
</feature>
<feature type="transmembrane region" description="Helical" evidence="1">
    <location>
        <begin position="68"/>
        <end position="87"/>
    </location>
</feature>
<feature type="transmembrane region" description="Helical" evidence="1">
    <location>
        <begin position="125"/>
        <end position="147"/>
    </location>
</feature>
<name>A0A6C0D5I8_9ZZZZ</name>
<organism evidence="2">
    <name type="scientific">viral metagenome</name>
    <dbReference type="NCBI Taxonomy" id="1070528"/>
    <lineage>
        <taxon>unclassified sequences</taxon>
        <taxon>metagenomes</taxon>
        <taxon>organismal metagenomes</taxon>
    </lineage>
</organism>
<keyword evidence="1" id="KW-0472">Membrane</keyword>
<reference evidence="2" key="1">
    <citation type="journal article" date="2020" name="Nature">
        <title>Giant virus diversity and host interactions through global metagenomics.</title>
        <authorList>
            <person name="Schulz F."/>
            <person name="Roux S."/>
            <person name="Paez-Espino D."/>
            <person name="Jungbluth S."/>
            <person name="Walsh D.A."/>
            <person name="Denef V.J."/>
            <person name="McMahon K.D."/>
            <person name="Konstantinidis K.T."/>
            <person name="Eloe-Fadrosh E.A."/>
            <person name="Kyrpides N.C."/>
            <person name="Woyke T."/>
        </authorList>
    </citation>
    <scope>NUCLEOTIDE SEQUENCE</scope>
    <source>
        <strain evidence="2">GVMAG-M-3300023174-116</strain>
    </source>
</reference>
<protein>
    <submittedName>
        <fullName evidence="2">Uncharacterized protein</fullName>
    </submittedName>
</protein>
<accession>A0A6C0D5I8</accession>
<keyword evidence="1" id="KW-1133">Transmembrane helix</keyword>
<dbReference type="AlphaFoldDB" id="A0A6C0D5I8"/>
<feature type="transmembrane region" description="Helical" evidence="1">
    <location>
        <begin position="43"/>
        <end position="61"/>
    </location>
</feature>
<evidence type="ECO:0000256" key="1">
    <source>
        <dbReference type="SAM" id="Phobius"/>
    </source>
</evidence>
<dbReference type="EMBL" id="MN739535">
    <property type="protein sequence ID" value="QHT11622.1"/>
    <property type="molecule type" value="Genomic_DNA"/>
</dbReference>
<proteinExistence type="predicted"/>
<sequence>MELTFKNNNVYYYHYKIIRGELSWVLLPSVLVLIYYYNSYIKYVSLIFLCIGIVGLVDSYYKIIQEKLVFIFIINIIIHLIGFYPLLNVKKYFAYNNIIYVFGLIALAITYYLPYWPYTLSRKAIALIISLLYLSYTLYHIINTFFYKNYYIML</sequence>
<feature type="transmembrane region" description="Helical" evidence="1">
    <location>
        <begin position="21"/>
        <end position="37"/>
    </location>
</feature>
<evidence type="ECO:0000313" key="2">
    <source>
        <dbReference type="EMBL" id="QHT11622.1"/>
    </source>
</evidence>